<gene>
    <name evidence="3" type="ORF">BDK88_1149</name>
</gene>
<dbReference type="PANTHER" id="PTHR35335:SF1">
    <property type="entry name" value="UPF0716 PROTEIN FXSA"/>
    <property type="match status" value="1"/>
</dbReference>
<dbReference type="NCBIfam" id="NF008528">
    <property type="entry name" value="PRK11463.1-2"/>
    <property type="match status" value="1"/>
</dbReference>
<keyword evidence="2" id="KW-0472">Membrane</keyword>
<dbReference type="AlphaFoldDB" id="A0A482YAF4"/>
<dbReference type="Pfam" id="PF04186">
    <property type="entry name" value="FxsA"/>
    <property type="match status" value="1"/>
</dbReference>
<proteinExistence type="predicted"/>
<dbReference type="GO" id="GO:0016020">
    <property type="term" value="C:membrane"/>
    <property type="evidence" value="ECO:0007669"/>
    <property type="project" value="InterPro"/>
</dbReference>
<evidence type="ECO:0000313" key="3">
    <source>
        <dbReference type="EMBL" id="RZV12253.1"/>
    </source>
</evidence>
<comment type="caution">
    <text evidence="3">The sequence shown here is derived from an EMBL/GenBank/DDBJ whole genome shotgun (WGS) entry which is preliminary data.</text>
</comment>
<name>A0A482YAF4_9EURY</name>
<dbReference type="EMBL" id="SHMP01000003">
    <property type="protein sequence ID" value="RZV12253.1"/>
    <property type="molecule type" value="Genomic_DNA"/>
</dbReference>
<dbReference type="OrthoDB" id="136483at2157"/>
<keyword evidence="2" id="KW-1133">Transmembrane helix</keyword>
<feature type="transmembrane region" description="Helical" evidence="2">
    <location>
        <begin position="74"/>
        <end position="101"/>
    </location>
</feature>
<evidence type="ECO:0000256" key="1">
    <source>
        <dbReference type="SAM" id="MobiDB-lite"/>
    </source>
</evidence>
<dbReference type="PANTHER" id="PTHR35335">
    <property type="entry name" value="UPF0716 PROTEIN FXSA"/>
    <property type="match status" value="1"/>
</dbReference>
<feature type="compositionally biased region" description="Basic and acidic residues" evidence="1">
    <location>
        <begin position="181"/>
        <end position="195"/>
    </location>
</feature>
<organism evidence="3 4">
    <name type="scientific">Natrinema hispanicum</name>
    <dbReference type="NCBI Taxonomy" id="392421"/>
    <lineage>
        <taxon>Archaea</taxon>
        <taxon>Methanobacteriati</taxon>
        <taxon>Methanobacteriota</taxon>
        <taxon>Stenosarchaea group</taxon>
        <taxon>Halobacteria</taxon>
        <taxon>Halobacteriales</taxon>
        <taxon>Natrialbaceae</taxon>
        <taxon>Natrinema</taxon>
    </lineage>
</organism>
<feature type="transmembrane region" description="Helical" evidence="2">
    <location>
        <begin position="30"/>
        <end position="53"/>
    </location>
</feature>
<feature type="compositionally biased region" description="Acidic residues" evidence="1">
    <location>
        <begin position="160"/>
        <end position="176"/>
    </location>
</feature>
<evidence type="ECO:0000313" key="4">
    <source>
        <dbReference type="Proteomes" id="UP000291097"/>
    </source>
</evidence>
<feature type="region of interest" description="Disordered" evidence="1">
    <location>
        <begin position="145"/>
        <end position="195"/>
    </location>
</feature>
<sequence>MPWWIFALLLIPFLDAVLLAVIVTQFGFLNWVGMVLLVVLTGLVGMLLVRAEGRRTLRKMQRSMVRGEPPTNELLDGGLLIAAGAFLLTPGLVTDAIGFLLAVPVTRIPIRAALKRFVIVPYADKKTGGFASGKVWTFGFPDQETAQGRTDSTAGGTYDLGDDDYTVDGDDSEDSYTIDFGDEHTDDRDDDPFAR</sequence>
<dbReference type="Proteomes" id="UP000291097">
    <property type="component" value="Unassembled WGS sequence"/>
</dbReference>
<feature type="compositionally biased region" description="Polar residues" evidence="1">
    <location>
        <begin position="145"/>
        <end position="154"/>
    </location>
</feature>
<keyword evidence="2" id="KW-0812">Transmembrane</keyword>
<protein>
    <submittedName>
        <fullName evidence="3">UPF0716 protein FxsA</fullName>
    </submittedName>
</protein>
<dbReference type="InterPro" id="IPR007313">
    <property type="entry name" value="FxsA"/>
</dbReference>
<evidence type="ECO:0000256" key="2">
    <source>
        <dbReference type="SAM" id="Phobius"/>
    </source>
</evidence>
<dbReference type="RefSeq" id="WP_130499533.1">
    <property type="nucleotide sequence ID" value="NZ_SHMP01000003.1"/>
</dbReference>
<accession>A0A482YAF4</accession>
<reference evidence="3 4" key="1">
    <citation type="submission" date="2019-02" db="EMBL/GenBank/DDBJ databases">
        <title>Genomic Encyclopedia of Archaeal and Bacterial Type Strains, Phase II (KMG-II): from individual species to whole genera.</title>
        <authorList>
            <person name="Goeker M."/>
        </authorList>
    </citation>
    <scope>NUCLEOTIDE SEQUENCE [LARGE SCALE GENOMIC DNA]</scope>
    <source>
        <strain evidence="3 4">DSM 18328</strain>
    </source>
</reference>